<proteinExistence type="inferred from homology"/>
<gene>
    <name evidence="6" type="primary">gb06775</name>
    <name evidence="6" type="ORF">PR202_gb06775</name>
</gene>
<evidence type="ECO:0000256" key="2">
    <source>
        <dbReference type="ARBA" id="ARBA00022801"/>
    </source>
</evidence>
<dbReference type="GO" id="GO:0005975">
    <property type="term" value="P:carbohydrate metabolic process"/>
    <property type="evidence" value="ECO:0007669"/>
    <property type="project" value="InterPro"/>
</dbReference>
<sequence length="468" mass="49882">MVAAPSLLMRGLAVVLAVLQWTTAARPCDAAGAAATCVGLAPLKQRAEVVSITEFGGVGDGRTLNTWAFRKAVYRIQHQRRLGGTTLHVPAGTWLTGSFNLTSHMTLFLARGAVLKATQDTRSWPLVAPLPSYGRGRELPGSRYASFIHGNGLRDVVITGDKGIIDGQGDVWWNMWRRKTLEHTRPSLVEFMHSSGIHISNIILKNSPFWNIHPVYCDNVVVTNMMILAPRDSPNTDGVDPDSSSNVCIEDSYISTGDDLVAIKSGWDEYGIAYGRASSGVTVRRVRGSTPFSGVAVGSEASGGVRDVLVQDCAFSDAGYGVHVKTAVGRGGFIRNVTVDGVRLRNVRVAAVRIAGDDGVGDHPDGRFSRLAVPVVEGVWVRNVWGVGVREPGAIQGIPSRPFTRICLDNVKLYGGGKAAAWRCRDVKGAALGVSPSPCAELATSTSLASGSCACLWFILTSRTAPSS</sequence>
<dbReference type="InterPro" id="IPR006626">
    <property type="entry name" value="PbH1"/>
</dbReference>
<dbReference type="InterPro" id="IPR000743">
    <property type="entry name" value="Glyco_hydro_28"/>
</dbReference>
<keyword evidence="2 4" id="KW-0378">Hydrolase</keyword>
<evidence type="ECO:0008006" key="8">
    <source>
        <dbReference type="Google" id="ProtNLM"/>
    </source>
</evidence>
<evidence type="ECO:0000256" key="3">
    <source>
        <dbReference type="ARBA" id="ARBA00023295"/>
    </source>
</evidence>
<dbReference type="GO" id="GO:0004650">
    <property type="term" value="F:polygalacturonase activity"/>
    <property type="evidence" value="ECO:0007669"/>
    <property type="project" value="InterPro"/>
</dbReference>
<dbReference type="Gene3D" id="2.160.20.10">
    <property type="entry name" value="Single-stranded right-handed beta-helix, Pectin lyase-like"/>
    <property type="match status" value="1"/>
</dbReference>
<evidence type="ECO:0000256" key="5">
    <source>
        <dbReference type="SAM" id="SignalP"/>
    </source>
</evidence>
<comment type="caution">
    <text evidence="6">The sequence shown here is derived from an EMBL/GenBank/DDBJ whole genome shotgun (WGS) entry which is preliminary data.</text>
</comment>
<feature type="signal peptide" evidence="5">
    <location>
        <begin position="1"/>
        <end position="24"/>
    </location>
</feature>
<evidence type="ECO:0000256" key="1">
    <source>
        <dbReference type="ARBA" id="ARBA00008834"/>
    </source>
</evidence>
<keyword evidence="5" id="KW-0732">Signal</keyword>
<organism evidence="6 7">
    <name type="scientific">Eleusine coracana subsp. coracana</name>
    <dbReference type="NCBI Taxonomy" id="191504"/>
    <lineage>
        <taxon>Eukaryota</taxon>
        <taxon>Viridiplantae</taxon>
        <taxon>Streptophyta</taxon>
        <taxon>Embryophyta</taxon>
        <taxon>Tracheophyta</taxon>
        <taxon>Spermatophyta</taxon>
        <taxon>Magnoliopsida</taxon>
        <taxon>Liliopsida</taxon>
        <taxon>Poales</taxon>
        <taxon>Poaceae</taxon>
        <taxon>PACMAD clade</taxon>
        <taxon>Chloridoideae</taxon>
        <taxon>Cynodonteae</taxon>
        <taxon>Eleusininae</taxon>
        <taxon>Eleusine</taxon>
    </lineage>
</organism>
<comment type="similarity">
    <text evidence="1 4">Belongs to the glycosyl hydrolase 28 family.</text>
</comment>
<dbReference type="PANTHER" id="PTHR31339">
    <property type="entry name" value="PECTIN LYASE-RELATED"/>
    <property type="match status" value="1"/>
</dbReference>
<dbReference type="PANTHER" id="PTHR31339:SF3">
    <property type="entry name" value="PECTIN LYASE-LIKE SUPERFAMILY PROTEIN"/>
    <property type="match status" value="1"/>
</dbReference>
<dbReference type="AlphaFoldDB" id="A0AAV5EAV4"/>
<dbReference type="EMBL" id="BQKI01000074">
    <property type="protein sequence ID" value="GJN19493.1"/>
    <property type="molecule type" value="Genomic_DNA"/>
</dbReference>
<reference evidence="6" key="1">
    <citation type="journal article" date="2018" name="DNA Res.">
        <title>Multiple hybrid de novo genome assembly of finger millet, an orphan allotetraploid crop.</title>
        <authorList>
            <person name="Hatakeyama M."/>
            <person name="Aluri S."/>
            <person name="Balachadran M.T."/>
            <person name="Sivarajan S.R."/>
            <person name="Patrignani A."/>
            <person name="Gruter S."/>
            <person name="Poveda L."/>
            <person name="Shimizu-Inatsugi R."/>
            <person name="Baeten J."/>
            <person name="Francoijs K.J."/>
            <person name="Nataraja K.N."/>
            <person name="Reddy Y.A.N."/>
            <person name="Phadnis S."/>
            <person name="Ravikumar R.L."/>
            <person name="Schlapbach R."/>
            <person name="Sreeman S.M."/>
            <person name="Shimizu K.K."/>
        </authorList>
    </citation>
    <scope>NUCLEOTIDE SEQUENCE</scope>
</reference>
<feature type="chain" id="PRO_5044022735" description="Polygalacturonase" evidence="5">
    <location>
        <begin position="25"/>
        <end position="468"/>
    </location>
</feature>
<keyword evidence="3 4" id="KW-0326">Glycosidase</keyword>
<dbReference type="InterPro" id="IPR051801">
    <property type="entry name" value="GH28_Enzymes"/>
</dbReference>
<evidence type="ECO:0000313" key="7">
    <source>
        <dbReference type="Proteomes" id="UP001054889"/>
    </source>
</evidence>
<accession>A0AAV5EAV4</accession>
<evidence type="ECO:0000313" key="6">
    <source>
        <dbReference type="EMBL" id="GJN19493.1"/>
    </source>
</evidence>
<keyword evidence="7" id="KW-1185">Reference proteome</keyword>
<name>A0AAV5EAV4_ELECO</name>
<evidence type="ECO:0000256" key="4">
    <source>
        <dbReference type="RuleBase" id="RU361169"/>
    </source>
</evidence>
<dbReference type="Proteomes" id="UP001054889">
    <property type="component" value="Unassembled WGS sequence"/>
</dbReference>
<protein>
    <recommendedName>
        <fullName evidence="8">Polygalacturonase</fullName>
    </recommendedName>
</protein>
<dbReference type="SMART" id="SM00710">
    <property type="entry name" value="PbH1"/>
    <property type="match status" value="5"/>
</dbReference>
<dbReference type="InterPro" id="IPR011050">
    <property type="entry name" value="Pectin_lyase_fold/virulence"/>
</dbReference>
<dbReference type="Pfam" id="PF00295">
    <property type="entry name" value="Glyco_hydro_28"/>
    <property type="match status" value="1"/>
</dbReference>
<dbReference type="InterPro" id="IPR012334">
    <property type="entry name" value="Pectin_lyas_fold"/>
</dbReference>
<dbReference type="SUPFAM" id="SSF51126">
    <property type="entry name" value="Pectin lyase-like"/>
    <property type="match status" value="1"/>
</dbReference>
<reference evidence="6" key="2">
    <citation type="submission" date="2021-12" db="EMBL/GenBank/DDBJ databases">
        <title>Resequencing data analysis of finger millet.</title>
        <authorList>
            <person name="Hatakeyama M."/>
            <person name="Aluri S."/>
            <person name="Balachadran M.T."/>
            <person name="Sivarajan S.R."/>
            <person name="Poveda L."/>
            <person name="Shimizu-Inatsugi R."/>
            <person name="Schlapbach R."/>
            <person name="Sreeman S.M."/>
            <person name="Shimizu K.K."/>
        </authorList>
    </citation>
    <scope>NUCLEOTIDE SEQUENCE</scope>
</reference>